<dbReference type="Pfam" id="PF17667">
    <property type="entry name" value="Pkinase_fungal"/>
    <property type="match status" value="1"/>
</dbReference>
<reference evidence="3" key="1">
    <citation type="submission" date="2022-08" db="EMBL/GenBank/DDBJ databases">
        <authorList>
            <consortium name="DOE Joint Genome Institute"/>
            <person name="Min B."/>
            <person name="Sierra-Patev S."/>
            <person name="Naranjo-Ortiz M."/>
            <person name="Looney B."/>
            <person name="Konkel Z."/>
            <person name="Slot J.C."/>
            <person name="Sakamoto Y."/>
            <person name="Steenwyk J.L."/>
            <person name="Rokas A."/>
            <person name="Carro J."/>
            <person name="Camarero S."/>
            <person name="Ferreira P."/>
            <person name="Molpeceres G."/>
            <person name="Ruiz-duenas F.J."/>
            <person name="Serrano A."/>
            <person name="Henrissat B."/>
            <person name="Drula E."/>
            <person name="Hughes K.W."/>
            <person name="Mata J.L."/>
            <person name="Ishikawa N.K."/>
            <person name="Vargas-Isla R."/>
            <person name="Ushijima S."/>
            <person name="Smith C.A."/>
            <person name="Ahrendt S."/>
            <person name="Andreopoulos W."/>
            <person name="He G."/>
            <person name="LaButti K."/>
            <person name="Lipzen A."/>
            <person name="Ng V."/>
            <person name="Riley R."/>
            <person name="Sandor L."/>
            <person name="Barry K."/>
            <person name="Martinez A.T."/>
            <person name="Xiao Y."/>
            <person name="Gibbons J.G."/>
            <person name="Terashima K."/>
            <person name="Hibbett D.S."/>
            <person name="Grigoriev I.V."/>
        </authorList>
    </citation>
    <scope>NUCLEOTIDE SEQUENCE</scope>
    <source>
        <strain evidence="3">ET3784</strain>
    </source>
</reference>
<dbReference type="PANTHER" id="PTHR38248">
    <property type="entry name" value="FUNK1 6"/>
    <property type="match status" value="1"/>
</dbReference>
<proteinExistence type="predicted"/>
<feature type="compositionally biased region" description="Basic and acidic residues" evidence="1">
    <location>
        <begin position="292"/>
        <end position="308"/>
    </location>
</feature>
<dbReference type="AlphaFoldDB" id="A0AA38JAI3"/>
<feature type="compositionally biased region" description="Polar residues" evidence="1">
    <location>
        <begin position="57"/>
        <end position="66"/>
    </location>
</feature>
<evidence type="ECO:0000259" key="2">
    <source>
        <dbReference type="PROSITE" id="PS50011"/>
    </source>
</evidence>
<dbReference type="PROSITE" id="PS50011">
    <property type="entry name" value="PROTEIN_KINASE_DOM"/>
    <property type="match status" value="1"/>
</dbReference>
<organism evidence="3 4">
    <name type="scientific">Lentinula guzmanii</name>
    <dbReference type="NCBI Taxonomy" id="2804957"/>
    <lineage>
        <taxon>Eukaryota</taxon>
        <taxon>Fungi</taxon>
        <taxon>Dikarya</taxon>
        <taxon>Basidiomycota</taxon>
        <taxon>Agaricomycotina</taxon>
        <taxon>Agaricomycetes</taxon>
        <taxon>Agaricomycetidae</taxon>
        <taxon>Agaricales</taxon>
        <taxon>Marasmiineae</taxon>
        <taxon>Omphalotaceae</taxon>
        <taxon>Lentinula</taxon>
    </lineage>
</organism>
<evidence type="ECO:0000256" key="1">
    <source>
        <dbReference type="SAM" id="MobiDB-lite"/>
    </source>
</evidence>
<dbReference type="Proteomes" id="UP001176059">
    <property type="component" value="Unassembled WGS sequence"/>
</dbReference>
<dbReference type="GO" id="GO:0004672">
    <property type="term" value="F:protein kinase activity"/>
    <property type="evidence" value="ECO:0007669"/>
    <property type="project" value="InterPro"/>
</dbReference>
<dbReference type="InterPro" id="IPR011009">
    <property type="entry name" value="Kinase-like_dom_sf"/>
</dbReference>
<dbReference type="InterPro" id="IPR000719">
    <property type="entry name" value="Prot_kinase_dom"/>
</dbReference>
<evidence type="ECO:0000313" key="4">
    <source>
        <dbReference type="Proteomes" id="UP001176059"/>
    </source>
</evidence>
<dbReference type="InterPro" id="IPR040976">
    <property type="entry name" value="Pkinase_fungal"/>
</dbReference>
<feature type="domain" description="Protein kinase" evidence="2">
    <location>
        <begin position="524"/>
        <end position="841"/>
    </location>
</feature>
<dbReference type="GO" id="GO:0005524">
    <property type="term" value="F:ATP binding"/>
    <property type="evidence" value="ECO:0007669"/>
    <property type="project" value="InterPro"/>
</dbReference>
<dbReference type="Gene3D" id="1.10.510.10">
    <property type="entry name" value="Transferase(Phosphotransferase) domain 1"/>
    <property type="match status" value="1"/>
</dbReference>
<keyword evidence="4" id="KW-1185">Reference proteome</keyword>
<accession>A0AA38JAI3</accession>
<name>A0AA38JAI3_9AGAR</name>
<feature type="compositionally biased region" description="Polar residues" evidence="1">
    <location>
        <begin position="16"/>
        <end position="47"/>
    </location>
</feature>
<feature type="region of interest" description="Disordered" evidence="1">
    <location>
        <begin position="292"/>
        <end position="380"/>
    </location>
</feature>
<dbReference type="PANTHER" id="PTHR38248:SF2">
    <property type="entry name" value="FUNK1 11"/>
    <property type="match status" value="1"/>
</dbReference>
<reference evidence="3" key="2">
    <citation type="journal article" date="2023" name="Proc. Natl. Acad. Sci. U.S.A.">
        <title>A global phylogenomic analysis of the shiitake genus Lentinula.</title>
        <authorList>
            <person name="Sierra-Patev S."/>
            <person name="Min B."/>
            <person name="Naranjo-Ortiz M."/>
            <person name="Looney B."/>
            <person name="Konkel Z."/>
            <person name="Slot J.C."/>
            <person name="Sakamoto Y."/>
            <person name="Steenwyk J.L."/>
            <person name="Rokas A."/>
            <person name="Carro J."/>
            <person name="Camarero S."/>
            <person name="Ferreira P."/>
            <person name="Molpeceres G."/>
            <person name="Ruiz-Duenas F.J."/>
            <person name="Serrano A."/>
            <person name="Henrissat B."/>
            <person name="Drula E."/>
            <person name="Hughes K.W."/>
            <person name="Mata J.L."/>
            <person name="Ishikawa N.K."/>
            <person name="Vargas-Isla R."/>
            <person name="Ushijima S."/>
            <person name="Smith C.A."/>
            <person name="Donoghue J."/>
            <person name="Ahrendt S."/>
            <person name="Andreopoulos W."/>
            <person name="He G."/>
            <person name="LaButti K."/>
            <person name="Lipzen A."/>
            <person name="Ng V."/>
            <person name="Riley R."/>
            <person name="Sandor L."/>
            <person name="Barry K."/>
            <person name="Martinez A.T."/>
            <person name="Xiao Y."/>
            <person name="Gibbons J.G."/>
            <person name="Terashima K."/>
            <person name="Grigoriev I.V."/>
            <person name="Hibbett D."/>
        </authorList>
    </citation>
    <scope>NUCLEOTIDE SEQUENCE</scope>
    <source>
        <strain evidence="3">ET3784</strain>
    </source>
</reference>
<comment type="caution">
    <text evidence="3">The sequence shown here is derived from an EMBL/GenBank/DDBJ whole genome shotgun (WGS) entry which is preliminary data.</text>
</comment>
<sequence length="900" mass="102322">MSNSKTYRTRAKTRNATHYIQENDTSATLSREHGATTQHTTSPNGPTARNVPLDPVSGSSRPTGSLQPPVAHPHGQDEDETADLLDEEEDLSDDEVDELASQTPATPKQLHVVSDSVLVTPFGRYSHTYSPSISNDHPYKVDEVNKFLEADLTELRILPLAEWAQYAMNLDLDRDDYTLTKTTKTRFKQYFEAVDAAKLESQIYPALVALLNSFSNKGKKGDNIVFHTQDPFPVRGSIVEQKPDIGATLKGLFKGKLKKLTADGNGRIYWGLLPNVVEGKLERGQLIIKEIGKDAKDPRNQESERPRTSDTQSNSSRKRARSRDTHDRARKTKRLMEGSPSKLLPRGPAGRKVASDFAHQAASQPAMALSPHTLKAVPPRMTPLGTRVQVGGYARDMMSLGVIRSHAINFIVDSKFARAIYYDRSTIVESGLLKLENEEDQLIFAKMIKHLRALPLEGLGIVPNLDAKFMKDPKSLNYGFNLPQYTAADGPPSNEIFEHPQGSLFTFPYKDGKTRTVHLKRVLFRSHGIIGRGTIVIRIKCACAGCGGHCDWAGKDLVLKLSFPGETRVSEQTFMDRCRELAIGEHEWVFDHLPNIYWSFDIPFREGSPQKNFKKKYDKQYEMRIMRGSIQEELQPLTSLTTARECAQVFYDVVQCHHWVWKYPQILHRDISPGNIMVREKNGQKFGVLNDWDLAIWVNDLRDGPTSKFRTGTTPYMAHEQHSVEWKGPHRYRHDMESMFYVILLLTCLCSSPGEKLVDPPVTDYSYEQWHQQGDFSLRGTKDSLINRGVWQPSTTTFFDGFSAWLAELQFNLRDGFVKLGNYQRTQRTQNAEPQCPDPALLNFDEDTLGGEFSYERIVLVMHVFEKEDLKTRSHEWQNILLLRLQKEQPDELQEKEQDK</sequence>
<gene>
    <name evidence="3" type="ORF">DFJ43DRAFT_738238</name>
</gene>
<dbReference type="EMBL" id="JANVFO010000065">
    <property type="protein sequence ID" value="KAJ3719542.1"/>
    <property type="molecule type" value="Genomic_DNA"/>
</dbReference>
<protein>
    <recommendedName>
        <fullName evidence="2">Protein kinase domain-containing protein</fullName>
    </recommendedName>
</protein>
<feature type="region of interest" description="Disordered" evidence="1">
    <location>
        <begin position="1"/>
        <end position="80"/>
    </location>
</feature>
<evidence type="ECO:0000313" key="3">
    <source>
        <dbReference type="EMBL" id="KAJ3719542.1"/>
    </source>
</evidence>
<dbReference type="SUPFAM" id="SSF56112">
    <property type="entry name" value="Protein kinase-like (PK-like)"/>
    <property type="match status" value="1"/>
</dbReference>